<gene>
    <name evidence="2" type="ORF">WJU22_21715</name>
</gene>
<dbReference type="Pfam" id="PF16132">
    <property type="entry name" value="DUF4843"/>
    <property type="match status" value="1"/>
</dbReference>
<evidence type="ECO:0000256" key="1">
    <source>
        <dbReference type="SAM" id="SignalP"/>
    </source>
</evidence>
<evidence type="ECO:0000313" key="2">
    <source>
        <dbReference type="EMBL" id="WZN45520.1"/>
    </source>
</evidence>
<protein>
    <submittedName>
        <fullName evidence="2">DUF4843 domain-containing protein</fullName>
    </submittedName>
</protein>
<name>A0ABZ2Z0S7_9BACT</name>
<proteinExistence type="predicted"/>
<feature type="chain" id="PRO_5045860566" evidence="1">
    <location>
        <begin position="21"/>
        <end position="249"/>
    </location>
</feature>
<reference evidence="2 3" key="1">
    <citation type="submission" date="2024-03" db="EMBL/GenBank/DDBJ databases">
        <title>Chitinophaga caseinilytica sp. nov., a casein hydrolysing bacterium isolated from forest soil.</title>
        <authorList>
            <person name="Lee D.S."/>
            <person name="Han D.M."/>
            <person name="Baek J.H."/>
            <person name="Choi D.G."/>
            <person name="Jeon J.H."/>
            <person name="Jeon C.O."/>
        </authorList>
    </citation>
    <scope>NUCLEOTIDE SEQUENCE [LARGE SCALE GENOMIC DNA]</scope>
    <source>
        <strain evidence="2 3">KACC 19118</strain>
    </source>
</reference>
<dbReference type="RefSeq" id="WP_341840272.1">
    <property type="nucleotide sequence ID" value="NZ_CP149792.1"/>
</dbReference>
<feature type="signal peptide" evidence="1">
    <location>
        <begin position="1"/>
        <end position="20"/>
    </location>
</feature>
<dbReference type="PROSITE" id="PS51257">
    <property type="entry name" value="PROKAR_LIPOPROTEIN"/>
    <property type="match status" value="1"/>
</dbReference>
<evidence type="ECO:0000313" key="3">
    <source>
        <dbReference type="Proteomes" id="UP001449657"/>
    </source>
</evidence>
<dbReference type="InterPro" id="IPR032299">
    <property type="entry name" value="DUF4843"/>
</dbReference>
<dbReference type="EMBL" id="CP150096">
    <property type="protein sequence ID" value="WZN45520.1"/>
    <property type="molecule type" value="Genomic_DNA"/>
</dbReference>
<dbReference type="Proteomes" id="UP001449657">
    <property type="component" value="Chromosome"/>
</dbReference>
<keyword evidence="3" id="KW-1185">Reference proteome</keyword>
<keyword evidence="1" id="KW-0732">Signal</keyword>
<organism evidence="2 3">
    <name type="scientific">Chitinophaga caseinilytica</name>
    <dbReference type="NCBI Taxonomy" id="2267521"/>
    <lineage>
        <taxon>Bacteria</taxon>
        <taxon>Pseudomonadati</taxon>
        <taxon>Bacteroidota</taxon>
        <taxon>Chitinophagia</taxon>
        <taxon>Chitinophagales</taxon>
        <taxon>Chitinophagaceae</taxon>
        <taxon>Chitinophaga</taxon>
    </lineage>
</organism>
<sequence length="249" mass="28220">MKRSFQYTCLLAFAATFWCACEKTALVEYVQPDMIYFFKDPNLSEKDSLSYSFAIKSETMQFDTVQIPVRIMGTAKDYDRVVTWGTVDSLTTAVAGTDYEVLPAKVPAGAYTAYVPVRILRNAAQKTKEVRLLLEIRESKDFKPGIDDARGGDWAYPGAGIRYLVKINDFLTKPNNWDSWLKYFFGSYSQVKYGFIIDVTGRAEFPDTGPNALPYGQFQYFESVCRNALEAYEAEHGTLIDEFGNPVTF</sequence>
<accession>A0ABZ2Z0S7</accession>